<evidence type="ECO:0000313" key="1">
    <source>
        <dbReference type="EMBL" id="WZW98495.1"/>
    </source>
</evidence>
<accession>A0ABZ3C9R7</accession>
<evidence type="ECO:0000313" key="2">
    <source>
        <dbReference type="Proteomes" id="UP001434337"/>
    </source>
</evidence>
<dbReference type="Proteomes" id="UP001434337">
    <property type="component" value="Chromosome"/>
</dbReference>
<reference evidence="1 2" key="1">
    <citation type="journal article" date="2023" name="Environ Microbiome">
        <title>A coral-associated actinobacterium mitigates coral bleaching under heat stress.</title>
        <authorList>
            <person name="Li J."/>
            <person name="Zou Y."/>
            <person name="Li Q."/>
            <person name="Zhang J."/>
            <person name="Bourne D.G."/>
            <person name="Lyu Y."/>
            <person name="Liu C."/>
            <person name="Zhang S."/>
        </authorList>
    </citation>
    <scope>NUCLEOTIDE SEQUENCE [LARGE SCALE GENOMIC DNA]</scope>
    <source>
        <strain evidence="1 2">SCSIO 13291</strain>
    </source>
</reference>
<protein>
    <submittedName>
        <fullName evidence="1">Uncharacterized protein</fullName>
    </submittedName>
</protein>
<proteinExistence type="predicted"/>
<dbReference type="EMBL" id="CP115965">
    <property type="protein sequence ID" value="WZW98495.1"/>
    <property type="molecule type" value="Genomic_DNA"/>
</dbReference>
<sequence length="98" mass="10597">MVDDPRKLFAHIRGRLPLGRHESDRDAGLLALLFTAAGQEFYAARHEAAGVYGSLGWTSPVSLERALWHHAQDSLCVLSHLAPGAKDATRIAGALLAR</sequence>
<gene>
    <name evidence="1" type="ORF">PCC79_16655</name>
</gene>
<keyword evidence="2" id="KW-1185">Reference proteome</keyword>
<organism evidence="1 2">
    <name type="scientific">Propioniciclava soli</name>
    <dbReference type="NCBI Taxonomy" id="2775081"/>
    <lineage>
        <taxon>Bacteria</taxon>
        <taxon>Bacillati</taxon>
        <taxon>Actinomycetota</taxon>
        <taxon>Actinomycetes</taxon>
        <taxon>Propionibacteriales</taxon>
        <taxon>Propionibacteriaceae</taxon>
        <taxon>Propioniciclava</taxon>
    </lineage>
</organism>
<dbReference type="RefSeq" id="WP_342372529.1">
    <property type="nucleotide sequence ID" value="NZ_CP115965.1"/>
</dbReference>
<name>A0ABZ3C9R7_9ACTN</name>